<proteinExistence type="predicted"/>
<dbReference type="Pfam" id="PF07695">
    <property type="entry name" value="7TMR-DISM_7TM"/>
    <property type="match status" value="1"/>
</dbReference>
<reference evidence="13" key="1">
    <citation type="journal article" date="2014" name="Int. J. Syst. Evol. Microbiol.">
        <title>Complete genome sequence of Corynebacterium casei LMG S-19264T (=DSM 44701T), isolated from a smear-ripened cheese.</title>
        <authorList>
            <consortium name="US DOE Joint Genome Institute (JGI-PGF)"/>
            <person name="Walter F."/>
            <person name="Albersmeier A."/>
            <person name="Kalinowski J."/>
            <person name="Ruckert C."/>
        </authorList>
    </citation>
    <scope>NUCLEOTIDE SEQUENCE</scope>
    <source>
        <strain evidence="13">CGMCC 1.15448</strain>
    </source>
</reference>
<feature type="region of interest" description="Disordered" evidence="9">
    <location>
        <begin position="131"/>
        <end position="178"/>
    </location>
</feature>
<keyword evidence="7" id="KW-0067">ATP-binding</keyword>
<keyword evidence="4" id="KW-0808">Transferase</keyword>
<feature type="compositionally biased region" description="Polar residues" evidence="9">
    <location>
        <begin position="645"/>
        <end position="659"/>
    </location>
</feature>
<feature type="chain" id="PRO_5035157846" description="histidine kinase" evidence="11">
    <location>
        <begin position="20"/>
        <end position="736"/>
    </location>
</feature>
<dbReference type="RefSeq" id="WP_188937704.1">
    <property type="nucleotide sequence ID" value="NZ_BMJC01000007.1"/>
</dbReference>
<keyword evidence="14" id="KW-1185">Reference proteome</keyword>
<dbReference type="SUPFAM" id="SSF55874">
    <property type="entry name" value="ATPase domain of HSP90 chaperone/DNA topoisomerase II/histidine kinase"/>
    <property type="match status" value="1"/>
</dbReference>
<keyword evidence="5" id="KW-0547">Nucleotide-binding</keyword>
<evidence type="ECO:0000256" key="7">
    <source>
        <dbReference type="ARBA" id="ARBA00022840"/>
    </source>
</evidence>
<dbReference type="InterPro" id="IPR011712">
    <property type="entry name" value="Sig_transdc_His_kin_sub3_dim/P"/>
</dbReference>
<dbReference type="InterPro" id="IPR011622">
    <property type="entry name" value="7TMR_DISM_rcpt_extracell_dom2"/>
</dbReference>
<evidence type="ECO:0000256" key="6">
    <source>
        <dbReference type="ARBA" id="ARBA00022777"/>
    </source>
</evidence>
<evidence type="ECO:0000256" key="10">
    <source>
        <dbReference type="SAM" id="Phobius"/>
    </source>
</evidence>
<keyword evidence="10" id="KW-1133">Transmembrane helix</keyword>
<feature type="transmembrane region" description="Helical" evidence="10">
    <location>
        <begin position="391"/>
        <end position="412"/>
    </location>
</feature>
<dbReference type="InterPro" id="IPR003594">
    <property type="entry name" value="HATPase_dom"/>
</dbReference>
<dbReference type="Proteomes" id="UP000607559">
    <property type="component" value="Unassembled WGS sequence"/>
</dbReference>
<protein>
    <recommendedName>
        <fullName evidence="2">histidine kinase</fullName>
        <ecNumber evidence="2">2.7.13.3</ecNumber>
    </recommendedName>
</protein>
<evidence type="ECO:0000256" key="5">
    <source>
        <dbReference type="ARBA" id="ARBA00022741"/>
    </source>
</evidence>
<dbReference type="InterPro" id="IPR050482">
    <property type="entry name" value="Sensor_HK_TwoCompSys"/>
</dbReference>
<keyword evidence="8" id="KW-0902">Two-component regulatory system</keyword>
<feature type="compositionally biased region" description="Low complexity" evidence="9">
    <location>
        <begin position="141"/>
        <end position="163"/>
    </location>
</feature>
<dbReference type="Gene3D" id="3.30.565.10">
    <property type="entry name" value="Histidine kinase-like ATPase, C-terminal domain"/>
    <property type="match status" value="1"/>
</dbReference>
<keyword evidence="10" id="KW-0472">Membrane</keyword>
<reference evidence="13" key="2">
    <citation type="submission" date="2020-09" db="EMBL/GenBank/DDBJ databases">
        <authorList>
            <person name="Sun Q."/>
            <person name="Zhou Y."/>
        </authorList>
    </citation>
    <scope>NUCLEOTIDE SEQUENCE</scope>
    <source>
        <strain evidence="13">CGMCC 1.15448</strain>
    </source>
</reference>
<dbReference type="CDD" id="cd16917">
    <property type="entry name" value="HATPase_UhpB-NarQ-NarX-like"/>
    <property type="match status" value="1"/>
</dbReference>
<dbReference type="InterPro" id="IPR011623">
    <property type="entry name" value="7TMR_DISM_rcpt_extracell_dom1"/>
</dbReference>
<dbReference type="EC" id="2.7.13.3" evidence="2"/>
<evidence type="ECO:0000313" key="14">
    <source>
        <dbReference type="Proteomes" id="UP000607559"/>
    </source>
</evidence>
<dbReference type="InterPro" id="IPR036890">
    <property type="entry name" value="HATPase_C_sf"/>
</dbReference>
<gene>
    <name evidence="13" type="ORF">GCM10011511_54130</name>
</gene>
<feature type="domain" description="Histidine kinase/HSP90-like ATPase" evidence="12">
    <location>
        <begin position="588"/>
        <end position="721"/>
    </location>
</feature>
<dbReference type="GO" id="GO:0046983">
    <property type="term" value="F:protein dimerization activity"/>
    <property type="evidence" value="ECO:0007669"/>
    <property type="project" value="InterPro"/>
</dbReference>
<feature type="transmembrane region" description="Helical" evidence="10">
    <location>
        <begin position="363"/>
        <end position="382"/>
    </location>
</feature>
<dbReference type="GO" id="GO:0000155">
    <property type="term" value="F:phosphorelay sensor kinase activity"/>
    <property type="evidence" value="ECO:0007669"/>
    <property type="project" value="InterPro"/>
</dbReference>
<evidence type="ECO:0000313" key="13">
    <source>
        <dbReference type="EMBL" id="GGB23441.1"/>
    </source>
</evidence>
<dbReference type="GO" id="GO:0016020">
    <property type="term" value="C:membrane"/>
    <property type="evidence" value="ECO:0007669"/>
    <property type="project" value="InterPro"/>
</dbReference>
<keyword evidence="10" id="KW-0812">Transmembrane</keyword>
<dbReference type="EMBL" id="BMJC01000007">
    <property type="protein sequence ID" value="GGB23441.1"/>
    <property type="molecule type" value="Genomic_DNA"/>
</dbReference>
<keyword evidence="3" id="KW-0597">Phosphoprotein</keyword>
<name>A0A8J2UIQ1_9BACT</name>
<feature type="transmembrane region" description="Helical" evidence="10">
    <location>
        <begin position="424"/>
        <end position="443"/>
    </location>
</feature>
<dbReference type="PANTHER" id="PTHR24421">
    <property type="entry name" value="NITRATE/NITRITE SENSOR PROTEIN NARX-RELATED"/>
    <property type="match status" value="1"/>
</dbReference>
<feature type="signal peptide" evidence="11">
    <location>
        <begin position="1"/>
        <end position="19"/>
    </location>
</feature>
<dbReference type="Pfam" id="PF02518">
    <property type="entry name" value="HATPase_c"/>
    <property type="match status" value="1"/>
</dbReference>
<comment type="caution">
    <text evidence="13">The sequence shown here is derived from an EMBL/GenBank/DDBJ whole genome shotgun (WGS) entry which is preliminary data.</text>
</comment>
<evidence type="ECO:0000256" key="11">
    <source>
        <dbReference type="SAM" id="SignalP"/>
    </source>
</evidence>
<evidence type="ECO:0000256" key="4">
    <source>
        <dbReference type="ARBA" id="ARBA00022679"/>
    </source>
</evidence>
<sequence>MKKTLLLLLIATYACPATGQPGNPTTDATPAQVISWTPGSQHANIGRQVSILEDKTGALTYMQVSTPAFQKSFTPSQQSVLHFGFTNSIIWLRFTIDNPTADSLLLELNHAFIPEADLYIQNMDSAKSIPPPGAVIPPGRGSTTGDTTTGGSNTGDTNTGDTNRQAGDPTRQAGPPAAGAGGWTVYHSGFHVPLDHKLVINASQVFPILSGRHDYYLRMQPYAHAIPVSLWEKSSFFLKASRQKLIYGIYTGLLLFAIAINIFLFFLFRRWYYLYYSILVFFYILSSALVMEGFAVYFFPDIDLMFWYRLIPVLDMPALIIYCLSFLEVKRYDRPLYTFSLTACGLLLLYAALLPSLPLMPVYIANQVLAVAIFVLAITIGIRTGRRGNRLGYYFVTAYFIWFVLINLELVYIHTGVLPHIGEISYVSLAIFIEAFLLAWLLVQRFRWEQQEDHRRESEMQDRINRMHREFQHEILSSKLEIQEQTFQEISQEIHDNIGQILSLARLHIATMDDAGNTVLANKIRDSKTLVSKAIHDLRHLSHRLNTDYITEVGFDVAVKREIDAIARSEAYETKFSVEGKPYRFDQQKELILFRIVQELLNNILRHAHAKTISVSLSYDPAALLVMIQDDGQGFDRGALDSRGANGNSTLDSLDTPGTNGNGQGSKGDPGNGNGHGDPGEGHGLGIKSMYHRARLIGAGFQLTSTVGAGTTAAIHLPYPSTAENIPPTTTKGLTL</sequence>
<dbReference type="PANTHER" id="PTHR24421:SF10">
    <property type="entry name" value="NITRATE_NITRITE SENSOR PROTEIN NARQ"/>
    <property type="match status" value="1"/>
</dbReference>
<dbReference type="Pfam" id="PF07730">
    <property type="entry name" value="HisKA_3"/>
    <property type="match status" value="1"/>
</dbReference>
<accession>A0A8J2UIQ1</accession>
<evidence type="ECO:0000256" key="3">
    <source>
        <dbReference type="ARBA" id="ARBA00022553"/>
    </source>
</evidence>
<dbReference type="Gene3D" id="2.60.40.2380">
    <property type="match status" value="1"/>
</dbReference>
<feature type="transmembrane region" description="Helical" evidence="10">
    <location>
        <begin position="274"/>
        <end position="299"/>
    </location>
</feature>
<evidence type="ECO:0000256" key="9">
    <source>
        <dbReference type="SAM" id="MobiDB-lite"/>
    </source>
</evidence>
<feature type="compositionally biased region" description="Gly residues" evidence="9">
    <location>
        <begin position="660"/>
        <end position="685"/>
    </location>
</feature>
<evidence type="ECO:0000256" key="8">
    <source>
        <dbReference type="ARBA" id="ARBA00023012"/>
    </source>
</evidence>
<evidence type="ECO:0000256" key="1">
    <source>
        <dbReference type="ARBA" id="ARBA00000085"/>
    </source>
</evidence>
<dbReference type="AlphaFoldDB" id="A0A8J2UIQ1"/>
<comment type="catalytic activity">
    <reaction evidence="1">
        <text>ATP + protein L-histidine = ADP + protein N-phospho-L-histidine.</text>
        <dbReference type="EC" id="2.7.13.3"/>
    </reaction>
</comment>
<evidence type="ECO:0000256" key="2">
    <source>
        <dbReference type="ARBA" id="ARBA00012438"/>
    </source>
</evidence>
<organism evidence="13 14">
    <name type="scientific">Puia dinghuensis</name>
    <dbReference type="NCBI Taxonomy" id="1792502"/>
    <lineage>
        <taxon>Bacteria</taxon>
        <taxon>Pseudomonadati</taxon>
        <taxon>Bacteroidota</taxon>
        <taxon>Chitinophagia</taxon>
        <taxon>Chitinophagales</taxon>
        <taxon>Chitinophagaceae</taxon>
        <taxon>Puia</taxon>
    </lineage>
</organism>
<evidence type="ECO:0000259" key="12">
    <source>
        <dbReference type="SMART" id="SM00387"/>
    </source>
</evidence>
<dbReference type="PROSITE" id="PS51257">
    <property type="entry name" value="PROKAR_LIPOPROTEIN"/>
    <property type="match status" value="1"/>
</dbReference>
<dbReference type="GO" id="GO:0005524">
    <property type="term" value="F:ATP binding"/>
    <property type="evidence" value="ECO:0007669"/>
    <property type="project" value="UniProtKB-KW"/>
</dbReference>
<dbReference type="SMART" id="SM00387">
    <property type="entry name" value="HATPase_c"/>
    <property type="match status" value="1"/>
</dbReference>
<dbReference type="Pfam" id="PF07696">
    <property type="entry name" value="7TMR-DISMED2"/>
    <property type="match status" value="1"/>
</dbReference>
<feature type="transmembrane region" description="Helical" evidence="10">
    <location>
        <begin position="245"/>
        <end position="267"/>
    </location>
</feature>
<feature type="region of interest" description="Disordered" evidence="9">
    <location>
        <begin position="638"/>
        <end position="686"/>
    </location>
</feature>
<feature type="transmembrane region" description="Helical" evidence="10">
    <location>
        <begin position="305"/>
        <end position="324"/>
    </location>
</feature>
<keyword evidence="11" id="KW-0732">Signal</keyword>
<keyword evidence="6" id="KW-0418">Kinase</keyword>
<feature type="transmembrane region" description="Helical" evidence="10">
    <location>
        <begin position="336"/>
        <end position="357"/>
    </location>
</feature>